<gene>
    <name evidence="3" type="ORF">UFOPK1808_00104</name>
    <name evidence="4" type="ORF">UFOPK1889_00353</name>
</gene>
<dbReference type="PANTHER" id="PTHR43968">
    <property type="match status" value="1"/>
</dbReference>
<feature type="domain" description="GST C-terminal" evidence="2">
    <location>
        <begin position="94"/>
        <end position="217"/>
    </location>
</feature>
<evidence type="ECO:0000259" key="1">
    <source>
        <dbReference type="PROSITE" id="PS50404"/>
    </source>
</evidence>
<evidence type="ECO:0000313" key="3">
    <source>
        <dbReference type="EMBL" id="CAB4590077.1"/>
    </source>
</evidence>
<evidence type="ECO:0000313" key="4">
    <source>
        <dbReference type="EMBL" id="CAB4612112.1"/>
    </source>
</evidence>
<dbReference type="AlphaFoldDB" id="A0A6J6FN20"/>
<dbReference type="EMBL" id="CAEZUL010000005">
    <property type="protein sequence ID" value="CAB4590077.1"/>
    <property type="molecule type" value="Genomic_DNA"/>
</dbReference>
<dbReference type="Gene3D" id="3.40.30.10">
    <property type="entry name" value="Glutaredoxin"/>
    <property type="match status" value="1"/>
</dbReference>
<evidence type="ECO:0000259" key="2">
    <source>
        <dbReference type="PROSITE" id="PS50405"/>
    </source>
</evidence>
<feature type="domain" description="GST N-terminal" evidence="1">
    <location>
        <begin position="4"/>
        <end position="89"/>
    </location>
</feature>
<dbReference type="SUPFAM" id="SSF47616">
    <property type="entry name" value="GST C-terminal domain-like"/>
    <property type="match status" value="1"/>
</dbReference>
<proteinExistence type="predicted"/>
<dbReference type="Pfam" id="PF13409">
    <property type="entry name" value="GST_N_2"/>
    <property type="match status" value="1"/>
</dbReference>
<dbReference type="InterPro" id="IPR036282">
    <property type="entry name" value="Glutathione-S-Trfase_C_sf"/>
</dbReference>
<dbReference type="PANTHER" id="PTHR43968:SF6">
    <property type="entry name" value="GLUTATHIONE S-TRANSFERASE OMEGA"/>
    <property type="match status" value="1"/>
</dbReference>
<dbReference type="GO" id="GO:0005737">
    <property type="term" value="C:cytoplasm"/>
    <property type="evidence" value="ECO:0007669"/>
    <property type="project" value="TreeGrafter"/>
</dbReference>
<dbReference type="CDD" id="cd00570">
    <property type="entry name" value="GST_N_family"/>
    <property type="match status" value="1"/>
</dbReference>
<dbReference type="Gene3D" id="1.20.1050.10">
    <property type="match status" value="1"/>
</dbReference>
<dbReference type="CDD" id="cd00299">
    <property type="entry name" value="GST_C_family"/>
    <property type="match status" value="1"/>
</dbReference>
<reference evidence="3" key="1">
    <citation type="submission" date="2020-05" db="EMBL/GenBank/DDBJ databases">
        <authorList>
            <person name="Chiriac C."/>
            <person name="Salcher M."/>
            <person name="Ghai R."/>
            <person name="Kavagutti S V."/>
        </authorList>
    </citation>
    <scope>NUCLEOTIDE SEQUENCE</scope>
</reference>
<dbReference type="PROSITE" id="PS50405">
    <property type="entry name" value="GST_CTER"/>
    <property type="match status" value="1"/>
</dbReference>
<dbReference type="InterPro" id="IPR004045">
    <property type="entry name" value="Glutathione_S-Trfase_N"/>
</dbReference>
<dbReference type="InterPro" id="IPR050983">
    <property type="entry name" value="GST_Omega/HSP26"/>
</dbReference>
<sequence>MDSSQVTLFGHWICPYSIRVQFALGQRKIAYDLVEVPPRAVRPRDFVVPSEFIEHSPKLEVPMVKCGTEYLADSIPILEWLEELISTDSLLPEQGEDRHLVRQRVQWLDKHLYWPMVGVYYGTDNVKIAEASNALGNALVEISTWLQDSQWLAGTQPTIAEAIMVGFYTRIDGLRELGLTASIPTEVAAHIDRCKQLEGWGHVEWSAEQTNEFVGRFQKYREIQNARS</sequence>
<organism evidence="3">
    <name type="scientific">freshwater metagenome</name>
    <dbReference type="NCBI Taxonomy" id="449393"/>
    <lineage>
        <taxon>unclassified sequences</taxon>
        <taxon>metagenomes</taxon>
        <taxon>ecological metagenomes</taxon>
    </lineage>
</organism>
<dbReference type="SUPFAM" id="SSF52833">
    <property type="entry name" value="Thioredoxin-like"/>
    <property type="match status" value="1"/>
</dbReference>
<dbReference type="PROSITE" id="PS50404">
    <property type="entry name" value="GST_NTER"/>
    <property type="match status" value="1"/>
</dbReference>
<dbReference type="PROSITE" id="PS51354">
    <property type="entry name" value="GLUTAREDOXIN_2"/>
    <property type="match status" value="1"/>
</dbReference>
<dbReference type="InterPro" id="IPR010987">
    <property type="entry name" value="Glutathione-S-Trfase_C-like"/>
</dbReference>
<accession>A0A6J6FN20</accession>
<dbReference type="EMBL" id="CAEZUZ010000037">
    <property type="protein sequence ID" value="CAB4612112.1"/>
    <property type="molecule type" value="Genomic_DNA"/>
</dbReference>
<name>A0A6J6FN20_9ZZZZ</name>
<dbReference type="InterPro" id="IPR036249">
    <property type="entry name" value="Thioredoxin-like_sf"/>
</dbReference>
<protein>
    <submittedName>
        <fullName evidence="3">Unannotated protein</fullName>
    </submittedName>
</protein>